<dbReference type="EMBL" id="QMFB01000015">
    <property type="protein sequence ID" value="RAV18850.1"/>
    <property type="molecule type" value="Genomic_DNA"/>
</dbReference>
<protein>
    <recommendedName>
        <fullName evidence="3">Helix-turn-helix domain-containing protein</fullName>
    </recommendedName>
</protein>
<dbReference type="Proteomes" id="UP000250369">
    <property type="component" value="Unassembled WGS sequence"/>
</dbReference>
<proteinExistence type="predicted"/>
<name>A0A329MGB6_9BACL</name>
<evidence type="ECO:0000313" key="1">
    <source>
        <dbReference type="EMBL" id="RAV18850.1"/>
    </source>
</evidence>
<dbReference type="AlphaFoldDB" id="A0A329MGB6"/>
<dbReference type="InterPro" id="IPR036390">
    <property type="entry name" value="WH_DNA-bd_sf"/>
</dbReference>
<dbReference type="InterPro" id="IPR036388">
    <property type="entry name" value="WH-like_DNA-bd_sf"/>
</dbReference>
<keyword evidence="2" id="KW-1185">Reference proteome</keyword>
<reference evidence="1 2" key="1">
    <citation type="journal article" date="2009" name="Int. J. Syst. Evol. Microbiol.">
        <title>Paenibacillus contaminans sp. nov., isolated from a contaminated laboratory plate.</title>
        <authorList>
            <person name="Chou J.H."/>
            <person name="Lee J.H."/>
            <person name="Lin M.C."/>
            <person name="Chang P.S."/>
            <person name="Arun A.B."/>
            <person name="Young C.C."/>
            <person name="Chen W.M."/>
        </authorList>
    </citation>
    <scope>NUCLEOTIDE SEQUENCE [LARGE SCALE GENOMIC DNA]</scope>
    <source>
        <strain evidence="1 2">CKOBP-6</strain>
    </source>
</reference>
<sequence length="81" mass="9559">MLPDTERKVITILFNLYGQTWAAPNLAQISRYAQRRQGHVKAAVKRLQDEGYIEVAEGKLRVIRLWEQQPKKVPRWQPIDF</sequence>
<gene>
    <name evidence="1" type="ORF">DQG23_24285</name>
</gene>
<evidence type="ECO:0000313" key="2">
    <source>
        <dbReference type="Proteomes" id="UP000250369"/>
    </source>
</evidence>
<organism evidence="1 2">
    <name type="scientific">Paenibacillus contaminans</name>
    <dbReference type="NCBI Taxonomy" id="450362"/>
    <lineage>
        <taxon>Bacteria</taxon>
        <taxon>Bacillati</taxon>
        <taxon>Bacillota</taxon>
        <taxon>Bacilli</taxon>
        <taxon>Bacillales</taxon>
        <taxon>Paenibacillaceae</taxon>
        <taxon>Paenibacillus</taxon>
    </lineage>
</organism>
<comment type="caution">
    <text evidence="1">The sequence shown here is derived from an EMBL/GenBank/DDBJ whole genome shotgun (WGS) entry which is preliminary data.</text>
</comment>
<dbReference type="SUPFAM" id="SSF46785">
    <property type="entry name" value="Winged helix' DNA-binding domain"/>
    <property type="match status" value="1"/>
</dbReference>
<evidence type="ECO:0008006" key="3">
    <source>
        <dbReference type="Google" id="ProtNLM"/>
    </source>
</evidence>
<accession>A0A329MGB6</accession>
<dbReference type="Gene3D" id="1.10.10.10">
    <property type="entry name" value="Winged helix-like DNA-binding domain superfamily/Winged helix DNA-binding domain"/>
    <property type="match status" value="1"/>
</dbReference>